<evidence type="ECO:0000256" key="1">
    <source>
        <dbReference type="SAM" id="MobiDB-lite"/>
    </source>
</evidence>
<feature type="region of interest" description="Disordered" evidence="1">
    <location>
        <begin position="163"/>
        <end position="196"/>
    </location>
</feature>
<name>A0A7G2CPM5_9TRYP</name>
<keyword evidence="4" id="KW-1185">Reference proteome</keyword>
<feature type="domain" description="Ig-like" evidence="2">
    <location>
        <begin position="216"/>
        <end position="259"/>
    </location>
</feature>
<reference evidence="3 4" key="1">
    <citation type="submission" date="2020-08" db="EMBL/GenBank/DDBJ databases">
        <authorList>
            <person name="Newling K."/>
            <person name="Davey J."/>
            <person name="Forrester S."/>
        </authorList>
    </citation>
    <scope>NUCLEOTIDE SEQUENCE [LARGE SCALE GENOMIC DNA]</scope>
    <source>
        <strain evidence="4">Crithidia deanei Carvalho (ATCC PRA-265)</strain>
    </source>
</reference>
<proteinExistence type="predicted"/>
<organism evidence="3 4">
    <name type="scientific">Angomonas deanei</name>
    <dbReference type="NCBI Taxonomy" id="59799"/>
    <lineage>
        <taxon>Eukaryota</taxon>
        <taxon>Discoba</taxon>
        <taxon>Euglenozoa</taxon>
        <taxon>Kinetoplastea</taxon>
        <taxon>Metakinetoplastina</taxon>
        <taxon>Trypanosomatida</taxon>
        <taxon>Trypanosomatidae</taxon>
        <taxon>Strigomonadinae</taxon>
        <taxon>Angomonas</taxon>
    </lineage>
</organism>
<accession>A0A7G2CPM5</accession>
<dbReference type="InterPro" id="IPR007110">
    <property type="entry name" value="Ig-like_dom"/>
</dbReference>
<gene>
    <name evidence="3" type="ORF">ADEAN_000802500</name>
</gene>
<evidence type="ECO:0000313" key="4">
    <source>
        <dbReference type="Proteomes" id="UP000515908"/>
    </source>
</evidence>
<protein>
    <recommendedName>
        <fullName evidence="2">Ig-like domain-containing protein</fullName>
    </recommendedName>
</protein>
<dbReference type="AlphaFoldDB" id="A0A7G2CPM5"/>
<sequence>MYLVPSTMHCLSAYKMYQQLVSNEDDGGQGDGAGHGGEACHKCMPPTQGSKIPSSFFSTTTLDELNAAIDTDHRRPSMENFNKGSTTSGGGGTTNRVYHFISNDDEEGNIVLLKDVISSDAKRYLGEMEVTIRERLNATYQRQVEVEKKASKCFVLQPECTDKVPHSAAQSNPELTISSATEDSKTSTSEGGVRPMKYTKRILQDRSALYAKSLSPTLSIPPALRAAQQQQRHNFPSFSCLWTERRHRRQRPPSSLFSW</sequence>
<dbReference type="Proteomes" id="UP000515908">
    <property type="component" value="Chromosome 17"/>
</dbReference>
<evidence type="ECO:0000259" key="2">
    <source>
        <dbReference type="PROSITE" id="PS50835"/>
    </source>
</evidence>
<dbReference type="EMBL" id="LR877161">
    <property type="protein sequence ID" value="CAD2220503.1"/>
    <property type="molecule type" value="Genomic_DNA"/>
</dbReference>
<feature type="compositionally biased region" description="Polar residues" evidence="1">
    <location>
        <begin position="168"/>
        <end position="190"/>
    </location>
</feature>
<dbReference type="VEuPathDB" id="TriTrypDB:ADEAN_000802500"/>
<evidence type="ECO:0000313" key="3">
    <source>
        <dbReference type="EMBL" id="CAD2220503.1"/>
    </source>
</evidence>
<dbReference type="PROSITE" id="PS50835">
    <property type="entry name" value="IG_LIKE"/>
    <property type="match status" value="1"/>
</dbReference>